<dbReference type="GeneID" id="97183092"/>
<sequence>MRTLSLIFALLVCALFSLKAQEKVIAEVHYQFKHNNDTTKNAVQLTDETVTYLGKESSLYRTYSDILVKQQLDAKTAAQDFDGNLTLKMPASPPVLDGYIIYPSLKKTIHIAGISSPADAYSCEAPYESQDWEITDETKTIGGYLCQKATCRFKGRDYTAWFTTELPFSFGPWKLHGLPGLILSVQDSKNDVSWEYAGFQKQPSDQSLRIEPSKSVIPAKKEEIQRLKTAFKENPSAYYETLGATGRANPFQIDYSKVQISFDVQGQAPSTQTNNPIELAP</sequence>
<dbReference type="NCBIfam" id="TIGR01200">
    <property type="entry name" value="GLPGLI"/>
    <property type="match status" value="1"/>
</dbReference>
<dbReference type="InterPro" id="IPR005901">
    <property type="entry name" value="GLPGLI"/>
</dbReference>
<reference evidence="1 2" key="1">
    <citation type="submission" date="2018-06" db="EMBL/GenBank/DDBJ databases">
        <authorList>
            <consortium name="Pathogen Informatics"/>
            <person name="Doyle S."/>
        </authorList>
    </citation>
    <scope>NUCLEOTIDE SEQUENCE [LARGE SCALE GENOMIC DNA]</scope>
    <source>
        <strain evidence="1 2">NCTC11343</strain>
    </source>
</reference>
<gene>
    <name evidence="1" type="ORF">NCTC11343_03208</name>
</gene>
<dbReference type="AlphaFoldDB" id="A0A2X2LF59"/>
<dbReference type="Pfam" id="PF22252">
    <property type="entry name" value="PNGase_F-II_N"/>
    <property type="match status" value="1"/>
</dbReference>
<dbReference type="Proteomes" id="UP000251241">
    <property type="component" value="Unassembled WGS sequence"/>
</dbReference>
<proteinExistence type="predicted"/>
<dbReference type="RefSeq" id="WP_112375134.1">
    <property type="nucleotide sequence ID" value="NZ_CP069793.1"/>
</dbReference>
<evidence type="ECO:0000313" key="1">
    <source>
        <dbReference type="EMBL" id="SPZ87950.1"/>
    </source>
</evidence>
<organism evidence="1 2">
    <name type="scientific">Sphingobacterium multivorum</name>
    <dbReference type="NCBI Taxonomy" id="28454"/>
    <lineage>
        <taxon>Bacteria</taxon>
        <taxon>Pseudomonadati</taxon>
        <taxon>Bacteroidota</taxon>
        <taxon>Sphingobacteriia</taxon>
        <taxon>Sphingobacteriales</taxon>
        <taxon>Sphingobacteriaceae</taxon>
        <taxon>Sphingobacterium</taxon>
    </lineage>
</organism>
<dbReference type="EMBL" id="UAUU01000009">
    <property type="protein sequence ID" value="SPZ87950.1"/>
    <property type="molecule type" value="Genomic_DNA"/>
</dbReference>
<protein>
    <submittedName>
        <fullName evidence="1">GLPGLI family protein</fullName>
    </submittedName>
</protein>
<accession>A0A2X2LF59</accession>
<evidence type="ECO:0000313" key="2">
    <source>
        <dbReference type="Proteomes" id="UP000251241"/>
    </source>
</evidence>
<name>A0A2X2LF59_SPHMU</name>